<gene>
    <name evidence="1" type="ORF">A2Y98_03985</name>
</gene>
<evidence type="ECO:0000313" key="2">
    <source>
        <dbReference type="Proteomes" id="UP000179099"/>
    </source>
</evidence>
<evidence type="ECO:0000313" key="1">
    <source>
        <dbReference type="EMBL" id="OGZ34458.1"/>
    </source>
</evidence>
<reference evidence="1 2" key="1">
    <citation type="journal article" date="2016" name="Nat. Commun.">
        <title>Thousands of microbial genomes shed light on interconnected biogeochemical processes in an aquifer system.</title>
        <authorList>
            <person name="Anantharaman K."/>
            <person name="Brown C.T."/>
            <person name="Hug L.A."/>
            <person name="Sharon I."/>
            <person name="Castelle C.J."/>
            <person name="Probst A.J."/>
            <person name="Thomas B.C."/>
            <person name="Singh A."/>
            <person name="Wilkins M.J."/>
            <person name="Karaoz U."/>
            <person name="Brodie E.L."/>
            <person name="Williams K.H."/>
            <person name="Hubbard S.S."/>
            <person name="Banfield J.F."/>
        </authorList>
    </citation>
    <scope>NUCLEOTIDE SEQUENCE [LARGE SCALE GENOMIC DNA]</scope>
</reference>
<dbReference type="AlphaFoldDB" id="A0A1G2FA26"/>
<dbReference type="Gene3D" id="3.90.550.10">
    <property type="entry name" value="Spore Coat Polysaccharide Biosynthesis Protein SpsA, Chain A"/>
    <property type="match status" value="1"/>
</dbReference>
<proteinExistence type="predicted"/>
<dbReference type="PANTHER" id="PTHR43179">
    <property type="entry name" value="RHAMNOSYLTRANSFERASE WBBL"/>
    <property type="match status" value="1"/>
</dbReference>
<sequence>MNLSVIVTNYKTPELLKLCLGSLKECLAGLDYEVFVMDAQSSEDTEFIAREFFSEFSFVPFKKNIGFRALVNEGLKMVKGKYVLILNSDIIVKEKAVHKLIEYLDGHQEAGMVGPQLLNLDNSTQESCLRFFGPLTILARRTIFGRTVLGKKLVARFQMRDYDHQQSKEVDWLLGSSILVRSSAIEKVGPMDNRFFMYFEDVDWCRRFWQAGFKIVYLPQAKIYHYHLRVSKKTGGIKDLFINKYTWIHIVSAIKYFLKYKGSLMPDSASSKYV</sequence>
<dbReference type="CDD" id="cd04186">
    <property type="entry name" value="GT_2_like_c"/>
    <property type="match status" value="1"/>
</dbReference>
<dbReference type="InterPro" id="IPR029044">
    <property type="entry name" value="Nucleotide-diphossugar_trans"/>
</dbReference>
<dbReference type="Pfam" id="PF13641">
    <property type="entry name" value="Glyco_tranf_2_3"/>
    <property type="match status" value="1"/>
</dbReference>
<evidence type="ECO:0008006" key="3">
    <source>
        <dbReference type="Google" id="ProtNLM"/>
    </source>
</evidence>
<dbReference type="SUPFAM" id="SSF53448">
    <property type="entry name" value="Nucleotide-diphospho-sugar transferases"/>
    <property type="match status" value="1"/>
</dbReference>
<comment type="caution">
    <text evidence="1">The sequence shown here is derived from an EMBL/GenBank/DDBJ whole genome shotgun (WGS) entry which is preliminary data.</text>
</comment>
<accession>A0A1G2FA26</accession>
<dbReference type="Proteomes" id="UP000179099">
    <property type="component" value="Unassembled WGS sequence"/>
</dbReference>
<organism evidence="1 2">
    <name type="scientific">Candidatus Portnoybacteria bacterium RBG_19FT_COMBO_36_7</name>
    <dbReference type="NCBI Taxonomy" id="1801992"/>
    <lineage>
        <taxon>Bacteria</taxon>
        <taxon>Candidatus Portnoyibacteriota</taxon>
    </lineage>
</organism>
<dbReference type="STRING" id="1801992.A2Y98_03985"/>
<dbReference type="EMBL" id="MHMW01000009">
    <property type="protein sequence ID" value="OGZ34458.1"/>
    <property type="molecule type" value="Genomic_DNA"/>
</dbReference>
<dbReference type="PANTHER" id="PTHR43179:SF7">
    <property type="entry name" value="RHAMNOSYLTRANSFERASE WBBL"/>
    <property type="match status" value="1"/>
</dbReference>
<protein>
    <recommendedName>
        <fullName evidence="3">Glycosyltransferase 2-like domain-containing protein</fullName>
    </recommendedName>
</protein>
<name>A0A1G2FA26_9BACT</name>